<evidence type="ECO:0000313" key="1">
    <source>
        <dbReference type="EMBL" id="KAK1681651.1"/>
    </source>
</evidence>
<name>A0AAD8TFQ3_LOLMU</name>
<proteinExistence type="predicted"/>
<accession>A0AAD8TFQ3</accession>
<comment type="caution">
    <text evidence="1">The sequence shown here is derived from an EMBL/GenBank/DDBJ whole genome shotgun (WGS) entry which is preliminary data.</text>
</comment>
<dbReference type="AlphaFoldDB" id="A0AAD8TFQ3"/>
<reference evidence="1" key="1">
    <citation type="submission" date="2023-07" db="EMBL/GenBank/DDBJ databases">
        <title>A chromosome-level genome assembly of Lolium multiflorum.</title>
        <authorList>
            <person name="Chen Y."/>
            <person name="Copetti D."/>
            <person name="Kolliker R."/>
            <person name="Studer B."/>
        </authorList>
    </citation>
    <scope>NUCLEOTIDE SEQUENCE</scope>
    <source>
        <strain evidence="1">02402/16</strain>
        <tissue evidence="1">Leaf</tissue>
    </source>
</reference>
<keyword evidence="2" id="KW-1185">Reference proteome</keyword>
<evidence type="ECO:0000313" key="2">
    <source>
        <dbReference type="Proteomes" id="UP001231189"/>
    </source>
</evidence>
<protein>
    <submittedName>
        <fullName evidence="1">Uncharacterized protein</fullName>
    </submittedName>
</protein>
<organism evidence="1 2">
    <name type="scientific">Lolium multiflorum</name>
    <name type="common">Italian ryegrass</name>
    <name type="synonym">Lolium perenne subsp. multiflorum</name>
    <dbReference type="NCBI Taxonomy" id="4521"/>
    <lineage>
        <taxon>Eukaryota</taxon>
        <taxon>Viridiplantae</taxon>
        <taxon>Streptophyta</taxon>
        <taxon>Embryophyta</taxon>
        <taxon>Tracheophyta</taxon>
        <taxon>Spermatophyta</taxon>
        <taxon>Magnoliopsida</taxon>
        <taxon>Liliopsida</taxon>
        <taxon>Poales</taxon>
        <taxon>Poaceae</taxon>
        <taxon>BOP clade</taxon>
        <taxon>Pooideae</taxon>
        <taxon>Poodae</taxon>
        <taxon>Poeae</taxon>
        <taxon>Poeae Chloroplast Group 2 (Poeae type)</taxon>
        <taxon>Loliodinae</taxon>
        <taxon>Loliinae</taxon>
        <taxon>Lolium</taxon>
    </lineage>
</organism>
<sequence>MEKKNAPAAVASEPVASAPVAAEPIAAEPVAAEPVAAEPVAAEPIGRRVASEGGASTRLLVNWPLSRLMDHFTRSANACW</sequence>
<gene>
    <name evidence="1" type="ORF">QYE76_042499</name>
</gene>
<dbReference type="EMBL" id="JAUUTY010000002">
    <property type="protein sequence ID" value="KAK1681651.1"/>
    <property type="molecule type" value="Genomic_DNA"/>
</dbReference>
<dbReference type="Proteomes" id="UP001231189">
    <property type="component" value="Unassembled WGS sequence"/>
</dbReference>